<keyword evidence="2" id="KW-1185">Reference proteome</keyword>
<evidence type="ECO:0000313" key="2">
    <source>
        <dbReference type="Proteomes" id="UP001449795"/>
    </source>
</evidence>
<evidence type="ECO:0008006" key="3">
    <source>
        <dbReference type="Google" id="ProtNLM"/>
    </source>
</evidence>
<name>A0ABZ3D1R1_9PROT</name>
<proteinExistence type="predicted"/>
<organism evidence="1 2">
    <name type="scientific">Nguyenibacter vanlangensis</name>
    <dbReference type="NCBI Taxonomy" id="1216886"/>
    <lineage>
        <taxon>Bacteria</taxon>
        <taxon>Pseudomonadati</taxon>
        <taxon>Pseudomonadota</taxon>
        <taxon>Alphaproteobacteria</taxon>
        <taxon>Acetobacterales</taxon>
        <taxon>Acetobacteraceae</taxon>
        <taxon>Nguyenibacter</taxon>
    </lineage>
</organism>
<protein>
    <recommendedName>
        <fullName evidence="3">Phage gp37-like protein</fullName>
    </recommendedName>
</protein>
<evidence type="ECO:0000313" key="1">
    <source>
        <dbReference type="EMBL" id="XAE41692.1"/>
    </source>
</evidence>
<dbReference type="EMBL" id="CP152276">
    <property type="protein sequence ID" value="XAE41692.1"/>
    <property type="molecule type" value="Genomic_DNA"/>
</dbReference>
<reference evidence="1 2" key="1">
    <citation type="submission" date="2024-04" db="EMBL/GenBank/DDBJ databases">
        <title>Complete genome sequence of Nguyenibacter vanlangesis HBCM-1154, a strain capable of nitrogen fixation, IAA production, and phosphorus solubilization isolated from sugarcane soil.</title>
        <authorList>
            <person name="MY HANH P."/>
        </authorList>
    </citation>
    <scope>NUCLEOTIDE SEQUENCE [LARGE SCALE GENOMIC DNA]</scope>
    <source>
        <strain evidence="1 2">HBCM 1154</strain>
    </source>
</reference>
<dbReference type="Proteomes" id="UP001449795">
    <property type="component" value="Chromosome"/>
</dbReference>
<sequence length="182" mass="19695">MADPNDITTDLNALHSAIQTQIAAAFPAFRTVAFYQDDESEEIPTPACLLEMDEFEDGDTDPGNGQVCLSLRFSARLLFSRQNDASGPIQARLAGAALAAFVNKNRFGGGVSPGIVISGMTDDFRPAVSGRWSIWRVEWVHREAFFGTSIWTPGPVPQAVFVGIAPNIGPDHVADYTKVWPA</sequence>
<accession>A0ABZ3D1R1</accession>
<gene>
    <name evidence="1" type="ORF">AAC691_15555</name>
</gene>
<dbReference type="RefSeq" id="WP_342627569.1">
    <property type="nucleotide sequence ID" value="NZ_CP152276.1"/>
</dbReference>